<accession>A0A4C2AFP1</accession>
<name>A0A4C2AFP1_EUMVA</name>
<organism evidence="1 2">
    <name type="scientific">Eumeta variegata</name>
    <name type="common">Bagworm moth</name>
    <name type="synonym">Eumeta japonica</name>
    <dbReference type="NCBI Taxonomy" id="151549"/>
    <lineage>
        <taxon>Eukaryota</taxon>
        <taxon>Metazoa</taxon>
        <taxon>Ecdysozoa</taxon>
        <taxon>Arthropoda</taxon>
        <taxon>Hexapoda</taxon>
        <taxon>Insecta</taxon>
        <taxon>Pterygota</taxon>
        <taxon>Neoptera</taxon>
        <taxon>Endopterygota</taxon>
        <taxon>Lepidoptera</taxon>
        <taxon>Glossata</taxon>
        <taxon>Ditrysia</taxon>
        <taxon>Tineoidea</taxon>
        <taxon>Psychidae</taxon>
        <taxon>Oiketicinae</taxon>
        <taxon>Eumeta</taxon>
    </lineage>
</organism>
<dbReference type="AlphaFoldDB" id="A0A4C2AFP1"/>
<protein>
    <submittedName>
        <fullName evidence="1">Uncharacterized protein</fullName>
    </submittedName>
</protein>
<comment type="caution">
    <text evidence="1">The sequence shown here is derived from an EMBL/GenBank/DDBJ whole genome shotgun (WGS) entry which is preliminary data.</text>
</comment>
<gene>
    <name evidence="1" type="ORF">EVAR_95890_1</name>
</gene>
<keyword evidence="2" id="KW-1185">Reference proteome</keyword>
<sequence length="76" mass="8097">MGLQHSSFRRWTRAPARKARGDKVSAYIGRFIPPGRRRPAADLMLAQCPLLSAKASQGALTTSIKGSAPASNGFGE</sequence>
<reference evidence="1 2" key="1">
    <citation type="journal article" date="2019" name="Commun. Biol.">
        <title>The bagworm genome reveals a unique fibroin gene that provides high tensile strength.</title>
        <authorList>
            <person name="Kono N."/>
            <person name="Nakamura H."/>
            <person name="Ohtoshi R."/>
            <person name="Tomita M."/>
            <person name="Numata K."/>
            <person name="Arakawa K."/>
        </authorList>
    </citation>
    <scope>NUCLEOTIDE SEQUENCE [LARGE SCALE GENOMIC DNA]</scope>
</reference>
<evidence type="ECO:0000313" key="2">
    <source>
        <dbReference type="Proteomes" id="UP000299102"/>
    </source>
</evidence>
<proteinExistence type="predicted"/>
<evidence type="ECO:0000313" key="1">
    <source>
        <dbReference type="EMBL" id="GBP98113.1"/>
    </source>
</evidence>
<dbReference type="Proteomes" id="UP000299102">
    <property type="component" value="Unassembled WGS sequence"/>
</dbReference>
<dbReference type="EMBL" id="BGZK01003069">
    <property type="protein sequence ID" value="GBP98113.1"/>
    <property type="molecule type" value="Genomic_DNA"/>
</dbReference>